<dbReference type="InterPro" id="IPR036388">
    <property type="entry name" value="WH-like_DNA-bd_sf"/>
</dbReference>
<dbReference type="InterPro" id="IPR000835">
    <property type="entry name" value="HTH_MarR-typ"/>
</dbReference>
<evidence type="ECO:0000256" key="2">
    <source>
        <dbReference type="ARBA" id="ARBA00023125"/>
    </source>
</evidence>
<dbReference type="Pfam" id="PF01047">
    <property type="entry name" value="MarR"/>
    <property type="match status" value="1"/>
</dbReference>
<feature type="domain" description="HTH marR-type" evidence="4">
    <location>
        <begin position="8"/>
        <end position="144"/>
    </location>
</feature>
<evidence type="ECO:0000313" key="6">
    <source>
        <dbReference type="Proteomes" id="UP000223913"/>
    </source>
</evidence>
<comment type="caution">
    <text evidence="5">The sequence shown here is derived from an EMBL/GenBank/DDBJ whole genome shotgun (WGS) entry which is preliminary data.</text>
</comment>
<organism evidence="5 6">
    <name type="scientific">Flavilitoribacter nigricans (strain ATCC 23147 / DSM 23189 / NBRC 102662 / NCIMB 1420 / SS-2)</name>
    <name type="common">Lewinella nigricans</name>
    <dbReference type="NCBI Taxonomy" id="1122177"/>
    <lineage>
        <taxon>Bacteria</taxon>
        <taxon>Pseudomonadati</taxon>
        <taxon>Bacteroidota</taxon>
        <taxon>Saprospiria</taxon>
        <taxon>Saprospirales</taxon>
        <taxon>Lewinellaceae</taxon>
        <taxon>Flavilitoribacter</taxon>
    </lineage>
</organism>
<dbReference type="SUPFAM" id="SSF46785">
    <property type="entry name" value="Winged helix' DNA-binding domain"/>
    <property type="match status" value="1"/>
</dbReference>
<dbReference type="AlphaFoldDB" id="A0A2D0NI17"/>
<dbReference type="Gene3D" id="1.10.10.10">
    <property type="entry name" value="Winged helix-like DNA-binding domain superfamily/Winged helix DNA-binding domain"/>
    <property type="match status" value="1"/>
</dbReference>
<gene>
    <name evidence="5" type="ORF">CRP01_03150</name>
</gene>
<dbReference type="InterPro" id="IPR036390">
    <property type="entry name" value="WH_DNA-bd_sf"/>
</dbReference>
<evidence type="ECO:0000256" key="1">
    <source>
        <dbReference type="ARBA" id="ARBA00023015"/>
    </source>
</evidence>
<keyword evidence="1" id="KW-0805">Transcription regulation</keyword>
<reference evidence="5 6" key="1">
    <citation type="submission" date="2017-10" db="EMBL/GenBank/DDBJ databases">
        <title>The draft genome sequence of Lewinella nigricans NBRC 102662.</title>
        <authorList>
            <person name="Wang K."/>
        </authorList>
    </citation>
    <scope>NUCLEOTIDE SEQUENCE [LARGE SCALE GENOMIC DNA]</scope>
    <source>
        <strain evidence="5 6">NBRC 102662</strain>
    </source>
</reference>
<sequence>MTIKSDPYDSLVFLTNRVGRLLSNEVRKKLEEEGGPQILQTTHIGVLVDLWVQDGVRQQDLAVSTIKDKGTITRTLNFLEQENLVVRVTDRSDKRNKRIYLTHKGKEMEHRLLPYAEHATVGATDGISPEELRVCKDVLARLYKNLIK</sequence>
<evidence type="ECO:0000259" key="4">
    <source>
        <dbReference type="PROSITE" id="PS50995"/>
    </source>
</evidence>
<keyword evidence="3" id="KW-0804">Transcription</keyword>
<dbReference type="GO" id="GO:0003700">
    <property type="term" value="F:DNA-binding transcription factor activity"/>
    <property type="evidence" value="ECO:0007669"/>
    <property type="project" value="InterPro"/>
</dbReference>
<evidence type="ECO:0000256" key="3">
    <source>
        <dbReference type="ARBA" id="ARBA00023163"/>
    </source>
</evidence>
<dbReference type="Proteomes" id="UP000223913">
    <property type="component" value="Unassembled WGS sequence"/>
</dbReference>
<name>A0A2D0NI17_FLAN2</name>
<dbReference type="PANTHER" id="PTHR42756:SF1">
    <property type="entry name" value="TRANSCRIPTIONAL REPRESSOR OF EMRAB OPERON"/>
    <property type="match status" value="1"/>
</dbReference>
<dbReference type="PROSITE" id="PS50995">
    <property type="entry name" value="HTH_MARR_2"/>
    <property type="match status" value="1"/>
</dbReference>
<accession>A0A2D0NI17</accession>
<dbReference type="RefSeq" id="WP_099148545.1">
    <property type="nucleotide sequence ID" value="NZ_PDUD01000003.1"/>
</dbReference>
<dbReference type="GO" id="GO:0003677">
    <property type="term" value="F:DNA binding"/>
    <property type="evidence" value="ECO:0007669"/>
    <property type="project" value="UniProtKB-KW"/>
</dbReference>
<proteinExistence type="predicted"/>
<protein>
    <recommendedName>
        <fullName evidence="4">HTH marR-type domain-containing protein</fullName>
    </recommendedName>
</protein>
<dbReference type="PRINTS" id="PR00598">
    <property type="entry name" value="HTHMARR"/>
</dbReference>
<dbReference type="OrthoDB" id="996843at2"/>
<dbReference type="SMART" id="SM00347">
    <property type="entry name" value="HTH_MARR"/>
    <property type="match status" value="1"/>
</dbReference>
<keyword evidence="2" id="KW-0238">DNA-binding</keyword>
<dbReference type="PANTHER" id="PTHR42756">
    <property type="entry name" value="TRANSCRIPTIONAL REGULATOR, MARR"/>
    <property type="match status" value="1"/>
</dbReference>
<dbReference type="EMBL" id="PDUD01000003">
    <property type="protein sequence ID" value="PHN08026.1"/>
    <property type="molecule type" value="Genomic_DNA"/>
</dbReference>
<keyword evidence="6" id="KW-1185">Reference proteome</keyword>
<evidence type="ECO:0000313" key="5">
    <source>
        <dbReference type="EMBL" id="PHN08026.1"/>
    </source>
</evidence>